<comment type="caution">
    <text evidence="1">The sequence shown here is derived from an EMBL/GenBank/DDBJ whole genome shotgun (WGS) entry which is preliminary data.</text>
</comment>
<keyword evidence="2" id="KW-1185">Reference proteome</keyword>
<name>A0ACA9PA58_9GLOM</name>
<reference evidence="1" key="1">
    <citation type="submission" date="2021-06" db="EMBL/GenBank/DDBJ databases">
        <authorList>
            <person name="Kallberg Y."/>
            <person name="Tangrot J."/>
            <person name="Rosling A."/>
        </authorList>
    </citation>
    <scope>NUCLEOTIDE SEQUENCE</scope>
    <source>
        <strain evidence="1">CL356</strain>
    </source>
</reference>
<evidence type="ECO:0000313" key="2">
    <source>
        <dbReference type="Proteomes" id="UP000789525"/>
    </source>
</evidence>
<gene>
    <name evidence="1" type="ORF">ACOLOM_LOCUS9893</name>
</gene>
<protein>
    <submittedName>
        <fullName evidence="1">9071_t:CDS:1</fullName>
    </submittedName>
</protein>
<sequence>MSSTVSTTSAADKADTPLELSRSSSTTHDSRTSTAVRKVVGNKGALAEMVGVGARRAFVRGHALAAELVAEIESIHERDGVELGQDHVERNVSVPKLSANDSGVEEERVGIPRPLWERLGTYDENRSDERNNHAENHESRSPPSFCEHPVPISKEALDKSRDDAGLFEEKEKAL</sequence>
<proteinExistence type="predicted"/>
<evidence type="ECO:0000313" key="1">
    <source>
        <dbReference type="EMBL" id="CAG8692668.1"/>
    </source>
</evidence>
<organism evidence="1 2">
    <name type="scientific">Acaulospora colombiana</name>
    <dbReference type="NCBI Taxonomy" id="27376"/>
    <lineage>
        <taxon>Eukaryota</taxon>
        <taxon>Fungi</taxon>
        <taxon>Fungi incertae sedis</taxon>
        <taxon>Mucoromycota</taxon>
        <taxon>Glomeromycotina</taxon>
        <taxon>Glomeromycetes</taxon>
        <taxon>Diversisporales</taxon>
        <taxon>Acaulosporaceae</taxon>
        <taxon>Acaulospora</taxon>
    </lineage>
</organism>
<accession>A0ACA9PA58</accession>
<dbReference type="Proteomes" id="UP000789525">
    <property type="component" value="Unassembled WGS sequence"/>
</dbReference>
<dbReference type="EMBL" id="CAJVPT010029983">
    <property type="protein sequence ID" value="CAG8692668.1"/>
    <property type="molecule type" value="Genomic_DNA"/>
</dbReference>